<feature type="transmembrane region" description="Helical" evidence="8">
    <location>
        <begin position="456"/>
        <end position="479"/>
    </location>
</feature>
<organism evidence="10 11">
    <name type="scientific">Syntrophobotulus glycolicus (strain DSM 8271 / FlGlyR)</name>
    <dbReference type="NCBI Taxonomy" id="645991"/>
    <lineage>
        <taxon>Bacteria</taxon>
        <taxon>Bacillati</taxon>
        <taxon>Bacillota</taxon>
        <taxon>Clostridia</taxon>
        <taxon>Eubacteriales</taxon>
        <taxon>Desulfitobacteriaceae</taxon>
        <taxon>Syntrophobotulus</taxon>
    </lineage>
</organism>
<feature type="transmembrane region" description="Helical" evidence="8">
    <location>
        <begin position="60"/>
        <end position="80"/>
    </location>
</feature>
<dbReference type="Proteomes" id="UP000007488">
    <property type="component" value="Chromosome"/>
</dbReference>
<evidence type="ECO:0000259" key="9">
    <source>
        <dbReference type="PROSITE" id="PS50850"/>
    </source>
</evidence>
<feature type="transmembrane region" description="Helical" evidence="8">
    <location>
        <begin position="416"/>
        <end position="436"/>
    </location>
</feature>
<dbReference type="PANTHER" id="PTHR42718">
    <property type="entry name" value="MAJOR FACILITATOR SUPERFAMILY MULTIDRUG TRANSPORTER MFSC"/>
    <property type="match status" value="1"/>
</dbReference>
<dbReference type="SUPFAM" id="SSF103473">
    <property type="entry name" value="MFS general substrate transporter"/>
    <property type="match status" value="1"/>
</dbReference>
<proteinExistence type="inferred from homology"/>
<evidence type="ECO:0000256" key="3">
    <source>
        <dbReference type="ARBA" id="ARBA00022448"/>
    </source>
</evidence>
<dbReference type="eggNOG" id="COG2814">
    <property type="taxonomic scope" value="Bacteria"/>
</dbReference>
<dbReference type="PANTHER" id="PTHR42718:SF9">
    <property type="entry name" value="MAJOR FACILITATOR SUPERFAMILY MULTIDRUG TRANSPORTER MFSC"/>
    <property type="match status" value="1"/>
</dbReference>
<dbReference type="STRING" id="645991.Sgly_3094"/>
<evidence type="ECO:0000256" key="4">
    <source>
        <dbReference type="ARBA" id="ARBA00022475"/>
    </source>
</evidence>
<sequence>MDQPRTTPNPSAPVEPPLSKRQRSIILFAVAAGTFMAPLDSSVVNIALPSIAAHFQESMSTVQWVILAYLLIISSLLLAYGRLGDLYGHKKIYMAGFVIFTLGSLFCGISFSVHALIFFRALQAIGAGMLMSMGPAIITNTSLPQERGKSLGIIAISVSVALSVGPVLGGFLTAQFGWQSIFLINIPVGIAALVFSHLVIPNLDRRQAQPFDAKGALLLFIALISILFPLNYADNLGWASPVIWGLLLAGIILLVLFVLLEKKIPSPMIDLSLFTNRLFTMGNLSALLNYMALFSVTWIMPFYLQEIKHLSPSAAGLMLIPMPLTTMIIAPLSGSLSDKFDTRYISSLGMGVTAIGLFLLSRLEADSSTMSLILSFMIVGLGSGMFQAPNNSAVMGTVAPNRRGIASSMLAMMRNIGMSFGVAISGAVFAHTLAYLNTSYFRKGLSGAELTVQSFIGALHITFIVGACFAAAAIFTSFVRGPLRP</sequence>
<dbReference type="RefSeq" id="WP_013626134.1">
    <property type="nucleotide sequence ID" value="NC_015172.1"/>
</dbReference>
<evidence type="ECO:0000256" key="8">
    <source>
        <dbReference type="SAM" id="Phobius"/>
    </source>
</evidence>
<evidence type="ECO:0000313" key="11">
    <source>
        <dbReference type="Proteomes" id="UP000007488"/>
    </source>
</evidence>
<dbReference type="NCBIfam" id="TIGR00711">
    <property type="entry name" value="efflux_EmrB"/>
    <property type="match status" value="1"/>
</dbReference>
<evidence type="ECO:0000256" key="6">
    <source>
        <dbReference type="ARBA" id="ARBA00022989"/>
    </source>
</evidence>
<accession>F0T0Z1</accession>
<dbReference type="GO" id="GO:0005886">
    <property type="term" value="C:plasma membrane"/>
    <property type="evidence" value="ECO:0007669"/>
    <property type="project" value="UniProtKB-SubCell"/>
</dbReference>
<feature type="transmembrane region" description="Helical" evidence="8">
    <location>
        <begin position="310"/>
        <end position="332"/>
    </location>
</feature>
<dbReference type="PRINTS" id="PR01036">
    <property type="entry name" value="TCRTETB"/>
</dbReference>
<keyword evidence="4" id="KW-1003">Cell membrane</keyword>
<dbReference type="InterPro" id="IPR036259">
    <property type="entry name" value="MFS_trans_sf"/>
</dbReference>
<evidence type="ECO:0000313" key="10">
    <source>
        <dbReference type="EMBL" id="ADY57362.1"/>
    </source>
</evidence>
<keyword evidence="7 8" id="KW-0472">Membrane</keyword>
<keyword evidence="6 8" id="KW-1133">Transmembrane helix</keyword>
<dbReference type="Pfam" id="PF07690">
    <property type="entry name" value="MFS_1"/>
    <property type="match status" value="2"/>
</dbReference>
<dbReference type="EMBL" id="CP002547">
    <property type="protein sequence ID" value="ADY57362.1"/>
    <property type="molecule type" value="Genomic_DNA"/>
</dbReference>
<dbReference type="KEGG" id="sgy:Sgly_3094"/>
<comment type="subcellular location">
    <subcellularLocation>
        <location evidence="1">Cell membrane</location>
        <topology evidence="1">Multi-pass membrane protein</topology>
    </subcellularLocation>
</comment>
<comment type="similarity">
    <text evidence="2">Belongs to the major facilitator superfamily. EmrB family.</text>
</comment>
<feature type="transmembrane region" description="Helical" evidence="8">
    <location>
        <begin position="117"/>
        <end position="138"/>
    </location>
</feature>
<dbReference type="Gene3D" id="1.20.1250.20">
    <property type="entry name" value="MFS general substrate transporter like domains"/>
    <property type="match status" value="1"/>
</dbReference>
<feature type="transmembrane region" description="Helical" evidence="8">
    <location>
        <begin position="25"/>
        <end position="48"/>
    </location>
</feature>
<dbReference type="HOGENOM" id="CLU_000960_28_3_9"/>
<protein>
    <submittedName>
        <fullName evidence="10">Drug resistance transporter, EmrB/QacA subfamily</fullName>
    </submittedName>
</protein>
<dbReference type="FunFam" id="1.20.1720.10:FF:000021">
    <property type="entry name" value="Drug resistance transporter, EmrB/QacA subfamily"/>
    <property type="match status" value="1"/>
</dbReference>
<feature type="transmembrane region" description="Helical" evidence="8">
    <location>
        <begin position="211"/>
        <end position="230"/>
    </location>
</feature>
<dbReference type="AlphaFoldDB" id="F0T0Z1"/>
<dbReference type="InterPro" id="IPR004638">
    <property type="entry name" value="EmrB-like"/>
</dbReference>
<reference evidence="10 11" key="1">
    <citation type="journal article" date="2011" name="Stand. Genomic Sci.">
        <title>Complete genome sequence of Syntrophobotulus glycolicus type strain (FlGlyR).</title>
        <authorList>
            <person name="Han C."/>
            <person name="Mwirichia R."/>
            <person name="Chertkov O."/>
            <person name="Held B."/>
            <person name="Lapidus A."/>
            <person name="Nolan M."/>
            <person name="Lucas S."/>
            <person name="Hammon N."/>
            <person name="Deshpande S."/>
            <person name="Cheng J.F."/>
            <person name="Tapia R."/>
            <person name="Goodwin L."/>
            <person name="Pitluck S."/>
            <person name="Huntemann M."/>
            <person name="Liolios K."/>
            <person name="Ivanova N."/>
            <person name="Pagani I."/>
            <person name="Mavromatis K."/>
            <person name="Ovchinikova G."/>
            <person name="Pati A."/>
            <person name="Chen A."/>
            <person name="Palaniappan K."/>
            <person name="Land M."/>
            <person name="Hauser L."/>
            <person name="Brambilla E.M."/>
            <person name="Rohde M."/>
            <person name="Spring S."/>
            <person name="Sikorski J."/>
            <person name="Goker M."/>
            <person name="Woyke T."/>
            <person name="Bristow J."/>
            <person name="Eisen J.A."/>
            <person name="Markowitz V."/>
            <person name="Hugenholtz P."/>
            <person name="Kyrpides N.C."/>
            <person name="Klenk H.P."/>
            <person name="Detter J.C."/>
        </authorList>
    </citation>
    <scope>NUCLEOTIDE SEQUENCE [LARGE SCALE GENOMIC DNA]</scope>
    <source>
        <strain evidence="11">DSM 8271 / FlGlyR</strain>
    </source>
</reference>
<keyword evidence="3" id="KW-0813">Transport</keyword>
<evidence type="ECO:0000256" key="1">
    <source>
        <dbReference type="ARBA" id="ARBA00004651"/>
    </source>
</evidence>
<dbReference type="Gene3D" id="1.20.1720.10">
    <property type="entry name" value="Multidrug resistance protein D"/>
    <property type="match status" value="1"/>
</dbReference>
<reference evidence="11" key="2">
    <citation type="submission" date="2011-02" db="EMBL/GenBank/DDBJ databases">
        <title>The complete genome of Syntrophobotulus glycolicus DSM 8271.</title>
        <authorList>
            <person name="Lucas S."/>
            <person name="Copeland A."/>
            <person name="Lapidus A."/>
            <person name="Bruce D."/>
            <person name="Goodwin L."/>
            <person name="Pitluck S."/>
            <person name="Kyrpides N."/>
            <person name="Mavromatis K."/>
            <person name="Pagani I."/>
            <person name="Ivanova N."/>
            <person name="Mikhailova N."/>
            <person name="Chertkov O."/>
            <person name="Held B."/>
            <person name="Detter J.C."/>
            <person name="Tapia R."/>
            <person name="Han C."/>
            <person name="Land M."/>
            <person name="Hauser L."/>
            <person name="Markowitz V."/>
            <person name="Cheng J.-F."/>
            <person name="Hugenholtz P."/>
            <person name="Woyke T."/>
            <person name="Wu D."/>
            <person name="Spring S."/>
            <person name="Schroeder M."/>
            <person name="Brambilla E."/>
            <person name="Klenk H.-P."/>
            <person name="Eisen J.A."/>
        </authorList>
    </citation>
    <scope>NUCLEOTIDE SEQUENCE [LARGE SCALE GENOMIC DNA]</scope>
    <source>
        <strain evidence="11">DSM 8271 / FlGlyR</strain>
    </source>
</reference>
<feature type="transmembrane region" description="Helical" evidence="8">
    <location>
        <begin position="242"/>
        <end position="260"/>
    </location>
</feature>
<feature type="transmembrane region" description="Helical" evidence="8">
    <location>
        <begin position="344"/>
        <end position="363"/>
    </location>
</feature>
<feature type="domain" description="Major facilitator superfamily (MFS) profile" evidence="9">
    <location>
        <begin position="26"/>
        <end position="484"/>
    </location>
</feature>
<evidence type="ECO:0000256" key="7">
    <source>
        <dbReference type="ARBA" id="ARBA00023136"/>
    </source>
</evidence>
<feature type="transmembrane region" description="Helical" evidence="8">
    <location>
        <begin position="150"/>
        <end position="172"/>
    </location>
</feature>
<dbReference type="InterPro" id="IPR020846">
    <property type="entry name" value="MFS_dom"/>
</dbReference>
<dbReference type="InterPro" id="IPR011701">
    <property type="entry name" value="MFS"/>
</dbReference>
<dbReference type="OrthoDB" id="102502at2"/>
<feature type="transmembrane region" description="Helical" evidence="8">
    <location>
        <begin position="92"/>
        <end position="111"/>
    </location>
</feature>
<dbReference type="PROSITE" id="PS50850">
    <property type="entry name" value="MFS"/>
    <property type="match status" value="1"/>
</dbReference>
<dbReference type="CDD" id="cd17321">
    <property type="entry name" value="MFS_MMR_MDR_like"/>
    <property type="match status" value="1"/>
</dbReference>
<keyword evidence="5 8" id="KW-0812">Transmembrane</keyword>
<dbReference type="GO" id="GO:0022857">
    <property type="term" value="F:transmembrane transporter activity"/>
    <property type="evidence" value="ECO:0007669"/>
    <property type="project" value="InterPro"/>
</dbReference>
<evidence type="ECO:0000256" key="2">
    <source>
        <dbReference type="ARBA" id="ARBA00008537"/>
    </source>
</evidence>
<name>F0T0Z1_SYNGF</name>
<feature type="transmembrane region" description="Helical" evidence="8">
    <location>
        <begin position="178"/>
        <end position="199"/>
    </location>
</feature>
<keyword evidence="11" id="KW-1185">Reference proteome</keyword>
<evidence type="ECO:0000256" key="5">
    <source>
        <dbReference type="ARBA" id="ARBA00022692"/>
    </source>
</evidence>
<feature type="transmembrane region" description="Helical" evidence="8">
    <location>
        <begin position="281"/>
        <end position="304"/>
    </location>
</feature>
<feature type="transmembrane region" description="Helical" evidence="8">
    <location>
        <begin position="369"/>
        <end position="386"/>
    </location>
</feature>
<gene>
    <name evidence="10" type="ordered locus">Sgly_3094</name>
</gene>